<proteinExistence type="predicted"/>
<sequence>MNQSQKLESPSKKMRGLSRLFVLQICLLSINFCGLTSHELSAAENWKVGIAKAIITPEKGVWLAGYGSARAPEGKLHDIWMKALALEDSQGHRAVLITSDFQGVPKMMSDRVFAQIKNQFGLQRKQIMFTFSHNHCGPRLGDDLYDYYPTTPMQDKLVDEYTDAMVNKTVEMIGQALTNLAPASLKMGTGHTTFAVNRRNNREADIPALLKAGKKLVGPVDHSVPVMTVTRPDGKLDAVLFGYACHPTTLSFKKICGDYPGYAQIEIEKNHPGVTAMFVNTCGGDQNPLPRRTVELCEKYGHMLAVAVEETLKKSLRPISPDLKMAFEYVELPYLKVVTRKDLEADTKSNNAIKKRWAARLLKKLDQGETFPGSYPYPIHVWRLGKDTLMIGMGAETVVDYALRFKREFGPNTWVCGYADDMISYIPSKRVWLEGGYEGGSNLYEYGRPAYRWGPNTEALISASVHRLVKEVDPKQD</sequence>
<protein>
    <submittedName>
        <fullName evidence="2">Neutral/alkaline non-lysosomal ceramidase</fullName>
    </submittedName>
</protein>
<gene>
    <name evidence="2" type="ORF">V144x_42000</name>
</gene>
<organism evidence="2 3">
    <name type="scientific">Gimesia aquarii</name>
    <dbReference type="NCBI Taxonomy" id="2527964"/>
    <lineage>
        <taxon>Bacteria</taxon>
        <taxon>Pseudomonadati</taxon>
        <taxon>Planctomycetota</taxon>
        <taxon>Planctomycetia</taxon>
        <taxon>Planctomycetales</taxon>
        <taxon>Planctomycetaceae</taxon>
        <taxon>Gimesia</taxon>
    </lineage>
</organism>
<dbReference type="InterPro" id="IPR031329">
    <property type="entry name" value="NEUT/ALK_ceramidase_N"/>
</dbReference>
<evidence type="ECO:0000313" key="2">
    <source>
        <dbReference type="EMBL" id="QDT98693.1"/>
    </source>
</evidence>
<dbReference type="AlphaFoldDB" id="A0A517W0A7"/>
<reference evidence="2 3" key="1">
    <citation type="submission" date="2019-03" db="EMBL/GenBank/DDBJ databases">
        <title>Deep-cultivation of Planctomycetes and their phenomic and genomic characterization uncovers novel biology.</title>
        <authorList>
            <person name="Wiegand S."/>
            <person name="Jogler M."/>
            <person name="Boedeker C."/>
            <person name="Pinto D."/>
            <person name="Vollmers J."/>
            <person name="Rivas-Marin E."/>
            <person name="Kohn T."/>
            <person name="Peeters S.H."/>
            <person name="Heuer A."/>
            <person name="Rast P."/>
            <person name="Oberbeckmann S."/>
            <person name="Bunk B."/>
            <person name="Jeske O."/>
            <person name="Meyerdierks A."/>
            <person name="Storesund J.E."/>
            <person name="Kallscheuer N."/>
            <person name="Luecker S."/>
            <person name="Lage O.M."/>
            <person name="Pohl T."/>
            <person name="Merkel B.J."/>
            <person name="Hornburger P."/>
            <person name="Mueller R.-W."/>
            <person name="Bruemmer F."/>
            <person name="Labrenz M."/>
            <person name="Spormann A.M."/>
            <person name="Op den Camp H."/>
            <person name="Overmann J."/>
            <person name="Amann R."/>
            <person name="Jetten M.S.M."/>
            <person name="Mascher T."/>
            <person name="Medema M.H."/>
            <person name="Devos D.P."/>
            <person name="Kaster A.-K."/>
            <person name="Ovreas L."/>
            <person name="Rohde M."/>
            <person name="Galperin M.Y."/>
            <person name="Jogler C."/>
        </authorList>
    </citation>
    <scope>NUCLEOTIDE SEQUENCE [LARGE SCALE GENOMIC DNA]</scope>
    <source>
        <strain evidence="2 3">V144</strain>
    </source>
</reference>
<evidence type="ECO:0000313" key="3">
    <source>
        <dbReference type="Proteomes" id="UP000318704"/>
    </source>
</evidence>
<feature type="domain" description="Neutral/alkaline non-lysosomal ceramidase N-terminal" evidence="1">
    <location>
        <begin position="47"/>
        <end position="277"/>
    </location>
</feature>
<accession>A0A517W0A7</accession>
<evidence type="ECO:0000259" key="1">
    <source>
        <dbReference type="Pfam" id="PF04734"/>
    </source>
</evidence>
<dbReference type="KEGG" id="gaw:V144x_42000"/>
<dbReference type="RefSeq" id="WP_232102583.1">
    <property type="nucleotide sequence ID" value="NZ_CP037920.1"/>
</dbReference>
<dbReference type="EMBL" id="CP037920">
    <property type="protein sequence ID" value="QDT98693.1"/>
    <property type="molecule type" value="Genomic_DNA"/>
</dbReference>
<dbReference type="Pfam" id="PF04734">
    <property type="entry name" value="Ceramidase_alk"/>
    <property type="match status" value="1"/>
</dbReference>
<name>A0A517W0A7_9PLAN</name>
<dbReference type="Proteomes" id="UP000318704">
    <property type="component" value="Chromosome"/>
</dbReference>